<dbReference type="InterPro" id="IPR036397">
    <property type="entry name" value="RNaseH_sf"/>
</dbReference>
<keyword evidence="1" id="KW-0695">RNA-directed DNA polymerase</keyword>
<sequence>MLRTTMEWTKHYGYGHGLELVVIKNHKLRYHFFEILESMQNALGTQLDMSMAYHPEIDGQSERTIQTLEDMLRSLYVIRFLEKGNGMRHLHI</sequence>
<keyword evidence="1" id="KW-0548">Nucleotidyltransferase</keyword>
<organism evidence="1 2">
    <name type="scientific">Tanacetum coccineum</name>
    <dbReference type="NCBI Taxonomy" id="301880"/>
    <lineage>
        <taxon>Eukaryota</taxon>
        <taxon>Viridiplantae</taxon>
        <taxon>Streptophyta</taxon>
        <taxon>Embryophyta</taxon>
        <taxon>Tracheophyta</taxon>
        <taxon>Spermatophyta</taxon>
        <taxon>Magnoliopsida</taxon>
        <taxon>eudicotyledons</taxon>
        <taxon>Gunneridae</taxon>
        <taxon>Pentapetalae</taxon>
        <taxon>asterids</taxon>
        <taxon>campanulids</taxon>
        <taxon>Asterales</taxon>
        <taxon>Asteraceae</taxon>
        <taxon>Asteroideae</taxon>
        <taxon>Anthemideae</taxon>
        <taxon>Anthemidinae</taxon>
        <taxon>Tanacetum</taxon>
    </lineage>
</organism>
<dbReference type="SUPFAM" id="SSF53098">
    <property type="entry name" value="Ribonuclease H-like"/>
    <property type="match status" value="1"/>
</dbReference>
<accession>A0ABQ4XK80</accession>
<reference evidence="1" key="1">
    <citation type="journal article" date="2022" name="Int. J. Mol. Sci.">
        <title>Draft Genome of Tanacetum Coccineum: Genomic Comparison of Closely Related Tanacetum-Family Plants.</title>
        <authorList>
            <person name="Yamashiro T."/>
            <person name="Shiraishi A."/>
            <person name="Nakayama K."/>
            <person name="Satake H."/>
        </authorList>
    </citation>
    <scope>NUCLEOTIDE SEQUENCE</scope>
</reference>
<evidence type="ECO:0000313" key="1">
    <source>
        <dbReference type="EMBL" id="GJS65482.1"/>
    </source>
</evidence>
<dbReference type="GO" id="GO:0003964">
    <property type="term" value="F:RNA-directed DNA polymerase activity"/>
    <property type="evidence" value="ECO:0007669"/>
    <property type="project" value="UniProtKB-KW"/>
</dbReference>
<dbReference type="EMBL" id="BQNB010009581">
    <property type="protein sequence ID" value="GJS65482.1"/>
    <property type="molecule type" value="Genomic_DNA"/>
</dbReference>
<dbReference type="Proteomes" id="UP001151760">
    <property type="component" value="Unassembled WGS sequence"/>
</dbReference>
<name>A0ABQ4XK80_9ASTR</name>
<dbReference type="InterPro" id="IPR012337">
    <property type="entry name" value="RNaseH-like_sf"/>
</dbReference>
<keyword evidence="2" id="KW-1185">Reference proteome</keyword>
<evidence type="ECO:0000313" key="2">
    <source>
        <dbReference type="Proteomes" id="UP001151760"/>
    </source>
</evidence>
<keyword evidence="1" id="KW-0808">Transferase</keyword>
<proteinExistence type="predicted"/>
<comment type="caution">
    <text evidence="1">The sequence shown here is derived from an EMBL/GenBank/DDBJ whole genome shotgun (WGS) entry which is preliminary data.</text>
</comment>
<gene>
    <name evidence="1" type="ORF">Tco_0680046</name>
</gene>
<protein>
    <submittedName>
        <fullName evidence="1">Reverse transcriptase domain-containing protein</fullName>
    </submittedName>
</protein>
<dbReference type="Gene3D" id="3.30.420.10">
    <property type="entry name" value="Ribonuclease H-like superfamily/Ribonuclease H"/>
    <property type="match status" value="1"/>
</dbReference>
<reference evidence="1" key="2">
    <citation type="submission" date="2022-01" db="EMBL/GenBank/DDBJ databases">
        <authorList>
            <person name="Yamashiro T."/>
            <person name="Shiraishi A."/>
            <person name="Satake H."/>
            <person name="Nakayama K."/>
        </authorList>
    </citation>
    <scope>NUCLEOTIDE SEQUENCE</scope>
</reference>